<dbReference type="SUPFAM" id="SSF48008">
    <property type="entry name" value="GntR ligand-binding domain-like"/>
    <property type="match status" value="1"/>
</dbReference>
<gene>
    <name evidence="5" type="ORF">H8712_12505</name>
</gene>
<comment type="caution">
    <text evidence="5">The sequence shown here is derived from an EMBL/GenBank/DDBJ whole genome shotgun (WGS) entry which is preliminary data.</text>
</comment>
<dbReference type="InterPro" id="IPR008920">
    <property type="entry name" value="TF_FadR/GntR_C"/>
</dbReference>
<dbReference type="PANTHER" id="PTHR43537:SF6">
    <property type="entry name" value="HTH-TYPE TRANSCRIPTIONAL REPRESSOR RSPR"/>
    <property type="match status" value="1"/>
</dbReference>
<protein>
    <submittedName>
        <fullName evidence="5">GntR family transcriptional regulator</fullName>
    </submittedName>
</protein>
<evidence type="ECO:0000259" key="4">
    <source>
        <dbReference type="PROSITE" id="PS50949"/>
    </source>
</evidence>
<dbReference type="EMBL" id="JACRTP010000005">
    <property type="protein sequence ID" value="MBC8629419.1"/>
    <property type="molecule type" value="Genomic_DNA"/>
</dbReference>
<proteinExistence type="predicted"/>
<evidence type="ECO:0000313" key="6">
    <source>
        <dbReference type="Proteomes" id="UP000661649"/>
    </source>
</evidence>
<dbReference type="RefSeq" id="WP_117456531.1">
    <property type="nucleotide sequence ID" value="NZ_JACRTP010000005.1"/>
</dbReference>
<keyword evidence="1" id="KW-0805">Transcription regulation</keyword>
<dbReference type="Proteomes" id="UP000661649">
    <property type="component" value="Unassembled WGS sequence"/>
</dbReference>
<sequence>MIILNRNSSETARSYAMRVLLYNIIHVELQPGSAVSENELSSALSLSRTPIREALIELNRIGLVEILPQRGSYISKINYAIVEESRFVRLVMETAVIKLACESITDDYLLALKQNIEQQKACQTTKDGDRFLEIDNEFHRLIFECAGKMWSYHFVEEQMVHFDRLRALAAKSGYAKSTIPDHEDILYALKRKDAEMAEIFMTRHLTRYQTEKTEIMKQYPEYFTK</sequence>
<evidence type="ECO:0000256" key="2">
    <source>
        <dbReference type="ARBA" id="ARBA00023125"/>
    </source>
</evidence>
<accession>A0ABR7PDD4</accession>
<dbReference type="PROSITE" id="PS50949">
    <property type="entry name" value="HTH_GNTR"/>
    <property type="match status" value="1"/>
</dbReference>
<evidence type="ECO:0000256" key="3">
    <source>
        <dbReference type="ARBA" id="ARBA00023163"/>
    </source>
</evidence>
<keyword evidence="3" id="KW-0804">Transcription</keyword>
<dbReference type="SMART" id="SM00345">
    <property type="entry name" value="HTH_GNTR"/>
    <property type="match status" value="1"/>
</dbReference>
<dbReference type="Pfam" id="PF00392">
    <property type="entry name" value="GntR"/>
    <property type="match status" value="1"/>
</dbReference>
<evidence type="ECO:0000313" key="5">
    <source>
        <dbReference type="EMBL" id="MBC8629419.1"/>
    </source>
</evidence>
<dbReference type="InterPro" id="IPR011711">
    <property type="entry name" value="GntR_C"/>
</dbReference>
<dbReference type="InterPro" id="IPR036390">
    <property type="entry name" value="WH_DNA-bd_sf"/>
</dbReference>
<reference evidence="5 6" key="1">
    <citation type="submission" date="2020-08" db="EMBL/GenBank/DDBJ databases">
        <title>Genome public.</title>
        <authorList>
            <person name="Liu C."/>
            <person name="Sun Q."/>
        </authorList>
    </citation>
    <scope>NUCLEOTIDE SEQUENCE [LARGE SCALE GENOMIC DNA]</scope>
    <source>
        <strain evidence="5 6">3_YM_SP_D4_24.mj</strain>
    </source>
</reference>
<dbReference type="InterPro" id="IPR000524">
    <property type="entry name" value="Tscrpt_reg_HTH_GntR"/>
</dbReference>
<keyword evidence="2" id="KW-0238">DNA-binding</keyword>
<dbReference type="SUPFAM" id="SSF46785">
    <property type="entry name" value="Winged helix' DNA-binding domain"/>
    <property type="match status" value="1"/>
</dbReference>
<dbReference type="SMART" id="SM00895">
    <property type="entry name" value="FCD"/>
    <property type="match status" value="1"/>
</dbReference>
<dbReference type="InterPro" id="IPR036388">
    <property type="entry name" value="WH-like_DNA-bd_sf"/>
</dbReference>
<evidence type="ECO:0000256" key="1">
    <source>
        <dbReference type="ARBA" id="ARBA00023015"/>
    </source>
</evidence>
<name>A0ABR7PDD4_9FIRM</name>
<dbReference type="PANTHER" id="PTHR43537">
    <property type="entry name" value="TRANSCRIPTIONAL REGULATOR, GNTR FAMILY"/>
    <property type="match status" value="1"/>
</dbReference>
<feature type="domain" description="HTH gntR-type" evidence="4">
    <location>
        <begin position="10"/>
        <end position="77"/>
    </location>
</feature>
<dbReference type="Gene3D" id="1.10.10.10">
    <property type="entry name" value="Winged helix-like DNA-binding domain superfamily/Winged helix DNA-binding domain"/>
    <property type="match status" value="1"/>
</dbReference>
<dbReference type="PRINTS" id="PR00035">
    <property type="entry name" value="HTHGNTR"/>
</dbReference>
<dbReference type="Pfam" id="PF07729">
    <property type="entry name" value="FCD"/>
    <property type="match status" value="1"/>
</dbReference>
<dbReference type="Gene3D" id="1.20.120.530">
    <property type="entry name" value="GntR ligand-binding domain-like"/>
    <property type="match status" value="1"/>
</dbReference>
<organism evidence="5 6">
    <name type="scientific">Blautia stercoris</name>
    <dbReference type="NCBI Taxonomy" id="871664"/>
    <lineage>
        <taxon>Bacteria</taxon>
        <taxon>Bacillati</taxon>
        <taxon>Bacillota</taxon>
        <taxon>Clostridia</taxon>
        <taxon>Lachnospirales</taxon>
        <taxon>Lachnospiraceae</taxon>
        <taxon>Blautia</taxon>
    </lineage>
</organism>
<keyword evidence="6" id="KW-1185">Reference proteome</keyword>